<protein>
    <submittedName>
        <fullName evidence="6">POPLD (NUC188) domain protein</fullName>
    </submittedName>
</protein>
<comment type="subcellular location">
    <subcellularLocation>
        <location evidence="1">Nucleus</location>
    </subcellularLocation>
</comment>
<dbReference type="Pfam" id="PF08170">
    <property type="entry name" value="POPLD"/>
    <property type="match status" value="1"/>
</dbReference>
<comment type="caution">
    <text evidence="6">The sequence shown here is derived from an EMBL/GenBank/DDBJ whole genome shotgun (WGS) entry which is preliminary data.</text>
</comment>
<evidence type="ECO:0000259" key="5">
    <source>
        <dbReference type="Pfam" id="PF08170"/>
    </source>
</evidence>
<dbReference type="GO" id="GO:0001682">
    <property type="term" value="P:tRNA 5'-leader removal"/>
    <property type="evidence" value="ECO:0007669"/>
    <property type="project" value="InterPro"/>
</dbReference>
<dbReference type="PANTHER" id="PTHR22731:SF3">
    <property type="entry name" value="RIBONUCLEASES P_MRP PROTEIN SUBUNIT POP1"/>
    <property type="match status" value="1"/>
</dbReference>
<dbReference type="Proteomes" id="UP000019763">
    <property type="component" value="Unassembled WGS sequence"/>
</dbReference>
<dbReference type="PANTHER" id="PTHR22731">
    <property type="entry name" value="RIBONUCLEASES P/MRP PROTEIN SUBUNIT POP1"/>
    <property type="match status" value="1"/>
</dbReference>
<keyword evidence="2" id="KW-0819">tRNA processing</keyword>
<dbReference type="VEuPathDB" id="CryptoDB:GNI_018670"/>
<sequence>MHMASRFGYKIALRPTQKCSRKQLRYSLRRCAVHDASYMQVYRLPVTPYLARLVPTTCLPGVNNVMLVDHLGPAEVIIGEDESHLSGKSADEFTIIIHPCIRPTFEKLVQNIARHTRVRRCDLILFELYGPQSLAILRSALMAGDVVVNHSDPLVVKAARRILSEAPNDRKIVYEINNGKSFVITVNSVPQILGPFHEPRMQMKQVAFDSDFDMVKYIAEKMCLKKSESLSFESSLISRRLGVVVPGLNEDCPNQNGLGVETAETETAEVVAAAGKVQGSLTYKLSLRSKKRKDTAKAAKQIKSSGGAVPIKATTAAAAAIKVRCMIWFNNVSSDLVRIKIMMPRDTIGRSVWNLINRYGAVPLGLDDREKLYSTYDVFHFPSHHIYSPVATALWSKRSALERAKWESSPPGRRVNFDKLKRRVFFPFGLSWLSECGGSRETEADSDQVDTSALESNPALMRERLWDRYSPYIIHFSGRGRPRIHDLIFPDGNAGNQINEVNMEVDTVEEAERHEPDGSIGFIIDGYHSLHTGHGHGLAWIRKGITPSTVSIRCHTSGLDYQHVNVLPAPTSLQYL</sequence>
<dbReference type="GeneID" id="22910940"/>
<evidence type="ECO:0000259" key="4">
    <source>
        <dbReference type="Pfam" id="PF06978"/>
    </source>
</evidence>
<evidence type="ECO:0000256" key="1">
    <source>
        <dbReference type="ARBA" id="ARBA00004123"/>
    </source>
</evidence>
<dbReference type="InterPro" id="IPR012590">
    <property type="entry name" value="POPLD_dom"/>
</dbReference>
<evidence type="ECO:0000256" key="3">
    <source>
        <dbReference type="ARBA" id="ARBA00023242"/>
    </source>
</evidence>
<dbReference type="EMBL" id="AFNH02000136">
    <property type="protein sequence ID" value="EZG81598.1"/>
    <property type="molecule type" value="Genomic_DNA"/>
</dbReference>
<feature type="domain" description="POPLD" evidence="5">
    <location>
        <begin position="339"/>
        <end position="432"/>
    </location>
</feature>
<accession>A0A023BBX6</accession>
<dbReference type="GO" id="GO:0005655">
    <property type="term" value="C:nucleolar ribonuclease P complex"/>
    <property type="evidence" value="ECO:0007669"/>
    <property type="project" value="InterPro"/>
</dbReference>
<reference evidence="6" key="1">
    <citation type="submission" date="2013-12" db="EMBL/GenBank/DDBJ databases">
        <authorList>
            <person name="Omoto C.K."/>
            <person name="Sibley D."/>
            <person name="Venepally P."/>
            <person name="Hadjithomas M."/>
            <person name="Karamycheva S."/>
            <person name="Brunk B."/>
            <person name="Roos D."/>
            <person name="Caler E."/>
            <person name="Lorenzi H."/>
        </authorList>
    </citation>
    <scope>NUCLEOTIDE SEQUENCE</scope>
</reference>
<name>A0A023BBX6_GRENI</name>
<dbReference type="OrthoDB" id="442863at2759"/>
<dbReference type="AlphaFoldDB" id="A0A023BBX6"/>
<dbReference type="RefSeq" id="XP_011134213.1">
    <property type="nucleotide sequence ID" value="XM_011135911.1"/>
</dbReference>
<evidence type="ECO:0000256" key="2">
    <source>
        <dbReference type="ARBA" id="ARBA00022694"/>
    </source>
</evidence>
<evidence type="ECO:0000313" key="6">
    <source>
        <dbReference type="EMBL" id="EZG81598.1"/>
    </source>
</evidence>
<gene>
    <name evidence="6" type="ORF">GNI_018670</name>
</gene>
<proteinExistence type="predicted"/>
<dbReference type="InterPro" id="IPR039182">
    <property type="entry name" value="Pop1"/>
</dbReference>
<dbReference type="InterPro" id="IPR009723">
    <property type="entry name" value="Pop1_N"/>
</dbReference>
<keyword evidence="7" id="KW-1185">Reference proteome</keyword>
<feature type="domain" description="Pop1 N-terminal" evidence="4">
    <location>
        <begin position="1"/>
        <end position="44"/>
    </location>
</feature>
<dbReference type="Pfam" id="PF06978">
    <property type="entry name" value="POP1_N"/>
    <property type="match status" value="1"/>
</dbReference>
<keyword evidence="3" id="KW-0539">Nucleus</keyword>
<organism evidence="6 7">
    <name type="scientific">Gregarina niphandrodes</name>
    <name type="common">Septate eugregarine</name>
    <dbReference type="NCBI Taxonomy" id="110365"/>
    <lineage>
        <taxon>Eukaryota</taxon>
        <taxon>Sar</taxon>
        <taxon>Alveolata</taxon>
        <taxon>Apicomplexa</taxon>
        <taxon>Conoidasida</taxon>
        <taxon>Gregarinasina</taxon>
        <taxon>Eugregarinorida</taxon>
        <taxon>Gregarinidae</taxon>
        <taxon>Gregarina</taxon>
    </lineage>
</organism>
<evidence type="ECO:0000313" key="7">
    <source>
        <dbReference type="Proteomes" id="UP000019763"/>
    </source>
</evidence>
<dbReference type="GO" id="GO:0000172">
    <property type="term" value="C:ribonuclease MRP complex"/>
    <property type="evidence" value="ECO:0007669"/>
    <property type="project" value="InterPro"/>
</dbReference>
<dbReference type="eggNOG" id="KOG3322">
    <property type="taxonomic scope" value="Eukaryota"/>
</dbReference>